<feature type="compositionally biased region" description="Basic and acidic residues" evidence="6">
    <location>
        <begin position="488"/>
        <end position="513"/>
    </location>
</feature>
<feature type="compositionally biased region" description="Polar residues" evidence="6">
    <location>
        <begin position="349"/>
        <end position="360"/>
    </location>
</feature>
<feature type="compositionally biased region" description="Basic and acidic residues" evidence="6">
    <location>
        <begin position="362"/>
        <end position="384"/>
    </location>
</feature>
<feature type="compositionally biased region" description="Acidic residues" evidence="6">
    <location>
        <begin position="385"/>
        <end position="396"/>
    </location>
</feature>
<evidence type="ECO:0000259" key="8">
    <source>
        <dbReference type="PROSITE" id="PS51849"/>
    </source>
</evidence>
<keyword evidence="3 7" id="KW-0812">Transmembrane</keyword>
<feature type="region of interest" description="Disordered" evidence="6">
    <location>
        <begin position="258"/>
        <end position="277"/>
    </location>
</feature>
<evidence type="ECO:0000256" key="7">
    <source>
        <dbReference type="SAM" id="Phobius"/>
    </source>
</evidence>
<evidence type="ECO:0000313" key="10">
    <source>
        <dbReference type="Proteomes" id="UP001595715"/>
    </source>
</evidence>
<feature type="transmembrane region" description="Helical" evidence="7">
    <location>
        <begin position="59"/>
        <end position="78"/>
    </location>
</feature>
<comment type="subcellular location">
    <subcellularLocation>
        <location evidence="1">Cell membrane</location>
        <topology evidence="1">Single-pass membrane protein</topology>
    </subcellularLocation>
</comment>
<protein>
    <submittedName>
        <fullName evidence="9">Anti-sigma factor domain-containing protein</fullName>
    </submittedName>
</protein>
<gene>
    <name evidence="9" type="ORF">ACFOZ8_27065</name>
</gene>
<dbReference type="Pfam" id="PF23750">
    <property type="entry name" value="RsgI_M"/>
    <property type="match status" value="1"/>
</dbReference>
<accession>A0ABV8KB57</accession>
<feature type="compositionally biased region" description="Polar residues" evidence="6">
    <location>
        <begin position="431"/>
        <end position="447"/>
    </location>
</feature>
<evidence type="ECO:0000256" key="6">
    <source>
        <dbReference type="SAM" id="MobiDB-lite"/>
    </source>
</evidence>
<dbReference type="Pfam" id="PF12791">
    <property type="entry name" value="RsgI_N"/>
    <property type="match status" value="1"/>
</dbReference>
<evidence type="ECO:0000256" key="5">
    <source>
        <dbReference type="ARBA" id="ARBA00023136"/>
    </source>
</evidence>
<comment type="caution">
    <text evidence="9">The sequence shown here is derived from an EMBL/GenBank/DDBJ whole genome shotgun (WGS) entry which is preliminary data.</text>
</comment>
<dbReference type="RefSeq" id="WP_377721859.1">
    <property type="nucleotide sequence ID" value="NZ_JBHSAM010000034.1"/>
</dbReference>
<keyword evidence="10" id="KW-1185">Reference proteome</keyword>
<dbReference type="PROSITE" id="PS51849">
    <property type="entry name" value="RSGI_N"/>
    <property type="match status" value="1"/>
</dbReference>
<feature type="region of interest" description="Disordered" evidence="6">
    <location>
        <begin position="285"/>
        <end position="513"/>
    </location>
</feature>
<organism evidence="9 10">
    <name type="scientific">Paenibacillus xanthanilyticus</name>
    <dbReference type="NCBI Taxonomy" id="1783531"/>
    <lineage>
        <taxon>Bacteria</taxon>
        <taxon>Bacillati</taxon>
        <taxon>Bacillota</taxon>
        <taxon>Bacilli</taxon>
        <taxon>Bacillales</taxon>
        <taxon>Paenibacillaceae</taxon>
        <taxon>Paenibacillus</taxon>
    </lineage>
</organism>
<name>A0ABV8KB57_9BACL</name>
<reference evidence="10" key="1">
    <citation type="journal article" date="2019" name="Int. J. Syst. Evol. Microbiol.">
        <title>The Global Catalogue of Microorganisms (GCM) 10K type strain sequencing project: providing services to taxonomists for standard genome sequencing and annotation.</title>
        <authorList>
            <consortium name="The Broad Institute Genomics Platform"/>
            <consortium name="The Broad Institute Genome Sequencing Center for Infectious Disease"/>
            <person name="Wu L."/>
            <person name="Ma J."/>
        </authorList>
    </citation>
    <scope>NUCLEOTIDE SEQUENCE [LARGE SCALE GENOMIC DNA]</scope>
    <source>
        <strain evidence="10">IBRC-M 10987</strain>
    </source>
</reference>
<sequence>MNRAVVMEIRSNVAVVMTPDGEFRKVKASEGVQVGDEIRLDEAALPLTRKRAWGGKSRYGMATAAAAIMLLLLTPWLVKVASPQPAVAAYLTMDINPSVELGIDGKERVMELHPLNPDGAKLIEGLEYEGQPAETVAAAITDRARDAHYFDSEEGDVFITSVLVKGNEAYEDALTEHVQAAVKETLAVKKETAPAADAVKVSTLSVPAEVREEAKQSGVSSGKMAFYLLAKNEGHEVDLEALKHQSIHNTAKALGGVEKVIKPNEKQPTGEATIDKKSIKTKLKALAAEAQSKRGQEKATTPAKPDAAKPEKGAATDGKTPAEPVKNNGKPAAGSQGTGGQAQQVQPGSEQASGKANGNGNKWKDREKDVNSKRSDDDRKQGRDSEDDDRDDEDNDTDRQDGQQGGKTASTGRHDGGSASAQKDNDASGAKASQGNGSAGTKNSGKTNGREADEDEGGTGSQSKGKSRADEADDTDSDKSQGRNPTKQQERERGSDKDSGNRNDNNRGSKSED</sequence>
<keyword evidence="5 7" id="KW-0472">Membrane</keyword>
<dbReference type="EMBL" id="JBHSAM010000034">
    <property type="protein sequence ID" value="MFC4103287.1"/>
    <property type="molecule type" value="Genomic_DNA"/>
</dbReference>
<evidence type="ECO:0000313" key="9">
    <source>
        <dbReference type="EMBL" id="MFC4103287.1"/>
    </source>
</evidence>
<evidence type="ECO:0000256" key="3">
    <source>
        <dbReference type="ARBA" id="ARBA00022692"/>
    </source>
</evidence>
<evidence type="ECO:0000256" key="2">
    <source>
        <dbReference type="ARBA" id="ARBA00022475"/>
    </source>
</evidence>
<dbReference type="InterPro" id="IPR024449">
    <property type="entry name" value="Anti-sigma_RsgI_N"/>
</dbReference>
<feature type="domain" description="RsgI N-terminal anti-sigma" evidence="8">
    <location>
        <begin position="2"/>
        <end position="49"/>
    </location>
</feature>
<proteinExistence type="predicted"/>
<evidence type="ECO:0000256" key="4">
    <source>
        <dbReference type="ARBA" id="ARBA00022989"/>
    </source>
</evidence>
<dbReference type="Proteomes" id="UP001595715">
    <property type="component" value="Unassembled WGS sequence"/>
</dbReference>
<keyword evidence="2" id="KW-1003">Cell membrane</keyword>
<dbReference type="InterPro" id="IPR055431">
    <property type="entry name" value="RsgI_M"/>
</dbReference>
<evidence type="ECO:0000256" key="1">
    <source>
        <dbReference type="ARBA" id="ARBA00004162"/>
    </source>
</evidence>
<keyword evidence="4 7" id="KW-1133">Transmembrane helix</keyword>